<dbReference type="AlphaFoldDB" id="N1QCR6"/>
<dbReference type="Proteomes" id="UP000016932">
    <property type="component" value="Unassembled WGS sequence"/>
</dbReference>
<dbReference type="GeneID" id="19336466"/>
<dbReference type="KEGG" id="pfj:MYCFIDRAFT_206285"/>
<evidence type="ECO:0000313" key="3">
    <source>
        <dbReference type="Proteomes" id="UP000016932"/>
    </source>
</evidence>
<name>N1QCR6_PSEFD</name>
<keyword evidence="3" id="KW-1185">Reference proteome</keyword>
<feature type="compositionally biased region" description="Polar residues" evidence="1">
    <location>
        <begin position="249"/>
        <end position="258"/>
    </location>
</feature>
<dbReference type="VEuPathDB" id="FungiDB:MYCFIDRAFT_206285"/>
<dbReference type="HOGENOM" id="CLU_1078194_0_0_1"/>
<reference evidence="2 3" key="1">
    <citation type="journal article" date="2012" name="PLoS Pathog.">
        <title>Diverse lifestyles and strategies of plant pathogenesis encoded in the genomes of eighteen Dothideomycetes fungi.</title>
        <authorList>
            <person name="Ohm R.A."/>
            <person name="Feau N."/>
            <person name="Henrissat B."/>
            <person name="Schoch C.L."/>
            <person name="Horwitz B.A."/>
            <person name="Barry K.W."/>
            <person name="Condon B.J."/>
            <person name="Copeland A.C."/>
            <person name="Dhillon B."/>
            <person name="Glaser F."/>
            <person name="Hesse C.N."/>
            <person name="Kosti I."/>
            <person name="LaButti K."/>
            <person name="Lindquist E.A."/>
            <person name="Lucas S."/>
            <person name="Salamov A.A."/>
            <person name="Bradshaw R.E."/>
            <person name="Ciuffetti L."/>
            <person name="Hamelin R.C."/>
            <person name="Kema G.H.J."/>
            <person name="Lawrence C."/>
            <person name="Scott J.A."/>
            <person name="Spatafora J.W."/>
            <person name="Turgeon B.G."/>
            <person name="de Wit P.J.G.M."/>
            <person name="Zhong S."/>
            <person name="Goodwin S.B."/>
            <person name="Grigoriev I.V."/>
        </authorList>
    </citation>
    <scope>NUCLEOTIDE SEQUENCE [LARGE SCALE GENOMIC DNA]</scope>
    <source>
        <strain evidence="2 3">CIRAD86</strain>
    </source>
</reference>
<feature type="compositionally biased region" description="Polar residues" evidence="1">
    <location>
        <begin position="230"/>
        <end position="241"/>
    </location>
</feature>
<evidence type="ECO:0000313" key="2">
    <source>
        <dbReference type="EMBL" id="EME89268.1"/>
    </source>
</evidence>
<dbReference type="EMBL" id="KB446555">
    <property type="protein sequence ID" value="EME89268.1"/>
    <property type="molecule type" value="Genomic_DNA"/>
</dbReference>
<organism evidence="2 3">
    <name type="scientific">Pseudocercospora fijiensis (strain CIRAD86)</name>
    <name type="common">Black leaf streak disease fungus</name>
    <name type="synonym">Mycosphaerella fijiensis</name>
    <dbReference type="NCBI Taxonomy" id="383855"/>
    <lineage>
        <taxon>Eukaryota</taxon>
        <taxon>Fungi</taxon>
        <taxon>Dikarya</taxon>
        <taxon>Ascomycota</taxon>
        <taxon>Pezizomycotina</taxon>
        <taxon>Dothideomycetes</taxon>
        <taxon>Dothideomycetidae</taxon>
        <taxon>Mycosphaerellales</taxon>
        <taxon>Mycosphaerellaceae</taxon>
        <taxon>Pseudocercospora</taxon>
    </lineage>
</organism>
<proteinExistence type="predicted"/>
<dbReference type="RefSeq" id="XP_007921969.1">
    <property type="nucleotide sequence ID" value="XM_007923778.1"/>
</dbReference>
<feature type="region of interest" description="Disordered" evidence="1">
    <location>
        <begin position="229"/>
        <end position="258"/>
    </location>
</feature>
<accession>N1QCR6</accession>
<sequence length="258" mass="28323">MSDVSAHAVTYPIDSLFNPRPALEALFQHVHRHLSDRYAGHGTAEHVFIFPRQVVNDAHRRLTCERLAYAASRRAVAFHIAAEITSKHARIHGVAPLLKMCQLHLLHDIISTVELSLGLLGIQGLANIGGMQPLVESRVAPSTKGCYEVERDVFMVPPPRRPHFSGTLVSELFHASAFGVELAETSGWNGNGGVNYFRLLGTIPSDCHSKSAFNPTLTPTMPLPLHSTYAMMNNPPTNSLRNAPPPYPQSNDIQQVDS</sequence>
<gene>
    <name evidence="2" type="ORF">MYCFIDRAFT_206285</name>
</gene>
<protein>
    <submittedName>
        <fullName evidence="2">Uncharacterized protein</fullName>
    </submittedName>
</protein>
<evidence type="ECO:0000256" key="1">
    <source>
        <dbReference type="SAM" id="MobiDB-lite"/>
    </source>
</evidence>